<sequence length="138" mass="16183">MLGLLSIYAKLELEETCELNCKVKEILDQHPEQDEIKNIITQMEQRLSKYKREIQTKKRSQFLRDKQNYDSGHILTFGKKFDNTVRQFKQAGALRHQELVTSESGSETYSDLDEQPNTSNRDGPSLTTIDEYHFLQRN</sequence>
<keyword evidence="4" id="KW-1185">Reference proteome</keyword>
<dbReference type="Proteomes" id="UP001066276">
    <property type="component" value="Chromosome 10"/>
</dbReference>
<reference evidence="3" key="1">
    <citation type="journal article" date="2022" name="bioRxiv">
        <title>Sequencing and chromosome-scale assembly of the giantPleurodeles waltlgenome.</title>
        <authorList>
            <person name="Brown T."/>
            <person name="Elewa A."/>
            <person name="Iarovenko S."/>
            <person name="Subramanian E."/>
            <person name="Araus A.J."/>
            <person name="Petzold A."/>
            <person name="Susuki M."/>
            <person name="Suzuki K.-i.T."/>
            <person name="Hayashi T."/>
            <person name="Toyoda A."/>
            <person name="Oliveira C."/>
            <person name="Osipova E."/>
            <person name="Leigh N.D."/>
            <person name="Simon A."/>
            <person name="Yun M.H."/>
        </authorList>
    </citation>
    <scope>NUCLEOTIDE SEQUENCE</scope>
    <source>
        <strain evidence="3">20211129_DDA</strain>
        <tissue evidence="3">Liver</tissue>
    </source>
</reference>
<accession>A0AAV7MCP3</accession>
<evidence type="ECO:0000313" key="4">
    <source>
        <dbReference type="Proteomes" id="UP001066276"/>
    </source>
</evidence>
<name>A0AAV7MCP3_PLEWA</name>
<gene>
    <name evidence="3" type="ORF">NDU88_006225</name>
</gene>
<comment type="caution">
    <text evidence="3">The sequence shown here is derived from an EMBL/GenBank/DDBJ whole genome shotgun (WGS) entry which is preliminary data.</text>
</comment>
<protein>
    <submittedName>
        <fullName evidence="3">Uncharacterized protein</fullName>
    </submittedName>
</protein>
<evidence type="ECO:0000256" key="1">
    <source>
        <dbReference type="SAM" id="Coils"/>
    </source>
</evidence>
<evidence type="ECO:0000313" key="3">
    <source>
        <dbReference type="EMBL" id="KAJ1101153.1"/>
    </source>
</evidence>
<feature type="coiled-coil region" evidence="1">
    <location>
        <begin position="33"/>
        <end position="60"/>
    </location>
</feature>
<keyword evidence="1" id="KW-0175">Coiled coil</keyword>
<dbReference type="AlphaFoldDB" id="A0AAV7MCP3"/>
<proteinExistence type="predicted"/>
<feature type="compositionally biased region" description="Polar residues" evidence="2">
    <location>
        <begin position="99"/>
        <end position="126"/>
    </location>
</feature>
<feature type="region of interest" description="Disordered" evidence="2">
    <location>
        <begin position="96"/>
        <end position="126"/>
    </location>
</feature>
<evidence type="ECO:0000256" key="2">
    <source>
        <dbReference type="SAM" id="MobiDB-lite"/>
    </source>
</evidence>
<dbReference type="EMBL" id="JANPWB010000014">
    <property type="protein sequence ID" value="KAJ1101153.1"/>
    <property type="molecule type" value="Genomic_DNA"/>
</dbReference>
<organism evidence="3 4">
    <name type="scientific">Pleurodeles waltl</name>
    <name type="common">Iberian ribbed newt</name>
    <dbReference type="NCBI Taxonomy" id="8319"/>
    <lineage>
        <taxon>Eukaryota</taxon>
        <taxon>Metazoa</taxon>
        <taxon>Chordata</taxon>
        <taxon>Craniata</taxon>
        <taxon>Vertebrata</taxon>
        <taxon>Euteleostomi</taxon>
        <taxon>Amphibia</taxon>
        <taxon>Batrachia</taxon>
        <taxon>Caudata</taxon>
        <taxon>Salamandroidea</taxon>
        <taxon>Salamandridae</taxon>
        <taxon>Pleurodelinae</taxon>
        <taxon>Pleurodeles</taxon>
    </lineage>
</organism>